<dbReference type="SMART" id="SM00604">
    <property type="entry name" value="MD"/>
    <property type="match status" value="1"/>
</dbReference>
<feature type="compositionally biased region" description="Low complexity" evidence="1">
    <location>
        <begin position="332"/>
        <end position="351"/>
    </location>
</feature>
<reference evidence="4" key="1">
    <citation type="submission" date="2013-11" db="EMBL/GenBank/DDBJ databases">
        <authorList>
            <person name="Sternberg P."/>
            <person name="Dillman A."/>
            <person name="Macchietto M."/>
        </authorList>
    </citation>
    <scope>NUCLEOTIDE SEQUENCE</scope>
    <source>
        <strain evidence="4">ALL</strain>
    </source>
</reference>
<dbReference type="OrthoDB" id="5779730at2759"/>
<protein>
    <recommendedName>
        <fullName evidence="2 3">EGF-like domain-containing protein</fullName>
    </recommendedName>
</protein>
<reference evidence="4" key="2">
    <citation type="journal article" date="2015" name="Genome Biol.">
        <title>Comparative genomics of Steinernema reveals deeply conserved gene regulatory networks.</title>
        <authorList>
            <person name="Dillman A.R."/>
            <person name="Macchietto M."/>
            <person name="Porter C.F."/>
            <person name="Rogers A."/>
            <person name="Williams B."/>
            <person name="Antoshechkin I."/>
            <person name="Lee M.M."/>
            <person name="Goodwin Z."/>
            <person name="Lu X."/>
            <person name="Lewis E.E."/>
            <person name="Goodrich-Blair H."/>
            <person name="Stock S.P."/>
            <person name="Adams B.J."/>
            <person name="Sternberg P.W."/>
            <person name="Mortazavi A."/>
        </authorList>
    </citation>
    <scope>NUCLEOTIDE SEQUENCE [LARGE SCALE GENOMIC DNA]</scope>
    <source>
        <strain evidence="4">ALL</strain>
    </source>
</reference>
<dbReference type="Gene3D" id="2.10.25.10">
    <property type="entry name" value="Laminin"/>
    <property type="match status" value="1"/>
</dbReference>
<name>A0A4U5NE61_STECR</name>
<organism evidence="4">
    <name type="scientific">Steinernema carpocapsae</name>
    <name type="common">Entomopathogenic nematode</name>
    <dbReference type="NCBI Taxonomy" id="34508"/>
    <lineage>
        <taxon>Eukaryota</taxon>
        <taxon>Metazoa</taxon>
        <taxon>Ecdysozoa</taxon>
        <taxon>Nematoda</taxon>
        <taxon>Chromadorea</taxon>
        <taxon>Rhabditida</taxon>
        <taxon>Tylenchina</taxon>
        <taxon>Panagrolaimomorpha</taxon>
        <taxon>Strongyloidoidea</taxon>
        <taxon>Steinernematidae</taxon>
        <taxon>Steinernema</taxon>
    </lineage>
</organism>
<feature type="region of interest" description="Disordered" evidence="1">
    <location>
        <begin position="330"/>
        <end position="351"/>
    </location>
</feature>
<dbReference type="InterPro" id="IPR006582">
    <property type="entry name" value="MD_domain"/>
</dbReference>
<dbReference type="InterPro" id="IPR000742">
    <property type="entry name" value="EGF"/>
</dbReference>
<dbReference type="PROSITE" id="PS01186">
    <property type="entry name" value="EGF_2"/>
    <property type="match status" value="1"/>
</dbReference>
<feature type="domain" description="EGF-like" evidence="2 3">
    <location>
        <begin position="311"/>
        <end position="322"/>
    </location>
</feature>
<evidence type="ECO:0000256" key="1">
    <source>
        <dbReference type="SAM" id="MobiDB-lite"/>
    </source>
</evidence>
<evidence type="ECO:0000313" key="4">
    <source>
        <dbReference type="EMBL" id="TKR81259.1"/>
    </source>
</evidence>
<reference evidence="4" key="3">
    <citation type="journal article" date="2019" name="G3 (Bethesda)">
        <title>Hybrid Assembly of the Genome of the Entomopathogenic Nematode Steinernema carpocapsae Identifies the X-Chromosome.</title>
        <authorList>
            <person name="Serra L."/>
            <person name="Macchietto M."/>
            <person name="Macias-Munoz A."/>
            <person name="McGill C.J."/>
            <person name="Rodriguez I.M."/>
            <person name="Rodriguez B."/>
            <person name="Murad R."/>
            <person name="Mortazavi A."/>
        </authorList>
    </citation>
    <scope>NUCLEOTIDE SEQUENCE</scope>
    <source>
        <strain evidence="4">ALL</strain>
    </source>
</reference>
<dbReference type="PROSITE" id="PS00022">
    <property type="entry name" value="EGF_1"/>
    <property type="match status" value="1"/>
</dbReference>
<evidence type="ECO:0000259" key="3">
    <source>
        <dbReference type="PROSITE" id="PS01186"/>
    </source>
</evidence>
<evidence type="ECO:0000259" key="2">
    <source>
        <dbReference type="PROSITE" id="PS00022"/>
    </source>
</evidence>
<dbReference type="PANTHER" id="PTHR47324">
    <property type="entry name" value="PROTEIN IRG-7-RELATED"/>
    <property type="match status" value="1"/>
</dbReference>
<dbReference type="EMBL" id="AZBU02000004">
    <property type="protein sequence ID" value="TKR81259.1"/>
    <property type="molecule type" value="Genomic_DNA"/>
</dbReference>
<proteinExistence type="predicted"/>
<sequence>MTAATTNGRFLTADGNNAISLLSASSLSTMIYENGIVYDDVMENCASKPAVAYFPIETRSSWFTVIIRGQNNVDNLTVHNGNGDLVTLTDSNIVFRDNNLAILKFYRSKMDQKTYVGHWKIETFSSCIGGAFKCGCQIQARVSSPLEAQVGFTANQHDDFVERTPFSSGAANRSIFFTGQVTNSLLANADATLTEVILSERSLAQTNTRQIINAQFISRDNNTCSNQFVTSEQIYPEGDHLFQYHVVTVNGFDEYGQPFKRIQTFSNTKSDCGTFGHPDTYGQCVCKANYQGFDCRTPICVNGGTADLSVCNCRSGFYGDFCQKRVLHTPGSSTTQAPFTTSSSSSSGLKA</sequence>
<dbReference type="PANTHER" id="PTHR47324:SF3">
    <property type="entry name" value="EGF-LIKE DOMAIN-CONTAINING PROTEIN"/>
    <property type="match status" value="1"/>
</dbReference>
<dbReference type="InterPro" id="IPR053295">
    <property type="entry name" value="Innate_immunity_reg"/>
</dbReference>
<gene>
    <name evidence="4" type="ORF">L596_015160</name>
</gene>
<accession>A0A4U5NE61</accession>
<dbReference type="AlphaFoldDB" id="A0A4U5NE61"/>
<comment type="caution">
    <text evidence="4">The sequence shown here is derived from an EMBL/GenBank/DDBJ whole genome shotgun (WGS) entry which is preliminary data.</text>
</comment>